<evidence type="ECO:0008006" key="4">
    <source>
        <dbReference type="Google" id="ProtNLM"/>
    </source>
</evidence>
<name>W3WWV2_PESFW</name>
<keyword evidence="3" id="KW-1185">Reference proteome</keyword>
<dbReference type="Proteomes" id="UP000030651">
    <property type="component" value="Unassembled WGS sequence"/>
</dbReference>
<feature type="signal peptide" evidence="1">
    <location>
        <begin position="1"/>
        <end position="19"/>
    </location>
</feature>
<evidence type="ECO:0000256" key="1">
    <source>
        <dbReference type="SAM" id="SignalP"/>
    </source>
</evidence>
<dbReference type="STRING" id="1229662.W3WWV2"/>
<dbReference type="HOGENOM" id="CLU_1835835_0_0_1"/>
<feature type="chain" id="PRO_5004834341" description="Ecp2 effector protein domain-containing protein" evidence="1">
    <location>
        <begin position="20"/>
        <end position="140"/>
    </location>
</feature>
<dbReference type="GeneID" id="19275400"/>
<protein>
    <recommendedName>
        <fullName evidence="4">Ecp2 effector protein domain-containing protein</fullName>
    </recommendedName>
</protein>
<dbReference type="InParanoid" id="W3WWV2"/>
<dbReference type="AlphaFoldDB" id="W3WWV2"/>
<evidence type="ECO:0000313" key="3">
    <source>
        <dbReference type="Proteomes" id="UP000030651"/>
    </source>
</evidence>
<dbReference type="EMBL" id="KI912115">
    <property type="protein sequence ID" value="ETS78325.1"/>
    <property type="molecule type" value="Genomic_DNA"/>
</dbReference>
<dbReference type="OrthoDB" id="5272418at2759"/>
<organism evidence="2 3">
    <name type="scientific">Pestalotiopsis fici (strain W106-1 / CGMCC3.15140)</name>
    <dbReference type="NCBI Taxonomy" id="1229662"/>
    <lineage>
        <taxon>Eukaryota</taxon>
        <taxon>Fungi</taxon>
        <taxon>Dikarya</taxon>
        <taxon>Ascomycota</taxon>
        <taxon>Pezizomycotina</taxon>
        <taxon>Sordariomycetes</taxon>
        <taxon>Xylariomycetidae</taxon>
        <taxon>Amphisphaeriales</taxon>
        <taxon>Sporocadaceae</taxon>
        <taxon>Pestalotiopsis</taxon>
    </lineage>
</organism>
<dbReference type="KEGG" id="pfy:PFICI_10387"/>
<dbReference type="RefSeq" id="XP_007837159.1">
    <property type="nucleotide sequence ID" value="XM_007838968.1"/>
</dbReference>
<proteinExistence type="predicted"/>
<accession>W3WWV2</accession>
<gene>
    <name evidence="2" type="ORF">PFICI_10387</name>
</gene>
<sequence length="140" mass="15182">MFILGILFFCLRLIHPAQGAVAYPPICNIPDYDWAEDSLADQVIQEVRDRGFGCRANPGPRVCTQLACVDPGVAVYLCNDLDHELQIDCDAVADYAQDIKDRCDNFPLTAAQTTQGQEFDIGGWNVIVAGTFGGIGGCIV</sequence>
<keyword evidence="1" id="KW-0732">Signal</keyword>
<evidence type="ECO:0000313" key="2">
    <source>
        <dbReference type="EMBL" id="ETS78325.1"/>
    </source>
</evidence>
<reference evidence="3" key="1">
    <citation type="journal article" date="2015" name="BMC Genomics">
        <title>Genomic and transcriptomic analysis of the endophytic fungus Pestalotiopsis fici reveals its lifestyle and high potential for synthesis of natural products.</title>
        <authorList>
            <person name="Wang X."/>
            <person name="Zhang X."/>
            <person name="Liu L."/>
            <person name="Xiang M."/>
            <person name="Wang W."/>
            <person name="Sun X."/>
            <person name="Che Y."/>
            <person name="Guo L."/>
            <person name="Liu G."/>
            <person name="Guo L."/>
            <person name="Wang C."/>
            <person name="Yin W.B."/>
            <person name="Stadler M."/>
            <person name="Zhang X."/>
            <person name="Liu X."/>
        </authorList>
    </citation>
    <scope>NUCLEOTIDE SEQUENCE [LARGE SCALE GENOMIC DNA]</scope>
    <source>
        <strain evidence="3">W106-1 / CGMCC3.15140</strain>
    </source>
</reference>